<sequence length="744" mass="82229">MNKNIIKASILSALSIVTSSAYTHNEKTPEQFLNQQENQSAYLLYFNSPEQKAHYSGLYHEKIIDASHNAFKLSLNKKEYNTILQTGVIIVEQIIAKPFAAPTLPKAMKSMSATPTSGAEVLTSIPNFPCYPTVEETHKRAQQLAEKYPDFVELKSIGPSWEKSQSIGGYDLTVLVLKNKKRNKNKQLPALFMQSVLHAREYTPGATTLRLAEHLLENRTTDADIHWILNQREIHILLIANPDGRKYAEQGLLWRKNTNTSYCAQSEQDRGVDLNRNFDFAWAATSGSTDEQCASTFHGPVPASEPETQAIQAYVKALFGDNRGDSLTDAAPLDTPGVFIDIHSFSRFVMWPWSHDTTPPPNAAGLSMLGHRMAAYNDYLALQISEQFNAGGSADGYAYGELGVAAYTFELGSTFFENCSNFEGEILPNNLQALIYAAKVAKKPYKLSGGPQIVDFRLEGAGETAVPAGTPINLIADVHDDAFGPSLSGVAPPSQAIKKVRLTVRKQGEGRIQRLILPPADGIYDSPREKINYALDTSDWDDGRYTIIIKAQDTTGQWGVKYAKYLTIDDDASEQNRAPIANFTPNCTFGACKFDASNSTDDKAGLKYRWYISNDATQFEYFGKQIEFVNRRAGTYKIALEVEDANGVRANKEVTMDLPGTVPPVAKLTYQCNGLTCEFDSSGSTDADGQIVRRLWRIGSDDRFADGDVKVTRTFPAPGDYFVSVVVLDNHGEYGQVIETITVK</sequence>
<dbReference type="PROSITE" id="PS52035">
    <property type="entry name" value="PEPTIDASE_M14"/>
    <property type="match status" value="1"/>
</dbReference>
<dbReference type="InterPro" id="IPR000601">
    <property type="entry name" value="PKD_dom"/>
</dbReference>
<dbReference type="SUPFAM" id="SSF53187">
    <property type="entry name" value="Zn-dependent exopeptidases"/>
    <property type="match status" value="1"/>
</dbReference>
<dbReference type="Gene3D" id="2.60.40.10">
    <property type="entry name" value="Immunoglobulins"/>
    <property type="match status" value="2"/>
</dbReference>
<protein>
    <submittedName>
        <fullName evidence="7">M14 family zinc carboxypeptidase</fullName>
    </submittedName>
</protein>
<accession>A0ABT7EKL2</accession>
<keyword evidence="7" id="KW-0121">Carboxypeptidase</keyword>
<dbReference type="Gene3D" id="3.40.630.10">
    <property type="entry name" value="Zn peptidases"/>
    <property type="match status" value="1"/>
</dbReference>
<evidence type="ECO:0000256" key="4">
    <source>
        <dbReference type="SAM" id="SignalP"/>
    </source>
</evidence>
<feature type="domain" description="PKD" evidence="5">
    <location>
        <begin position="674"/>
        <end position="744"/>
    </location>
</feature>
<dbReference type="Proteomes" id="UP001231915">
    <property type="component" value="Unassembled WGS sequence"/>
</dbReference>
<evidence type="ECO:0000313" key="8">
    <source>
        <dbReference type="Proteomes" id="UP001231915"/>
    </source>
</evidence>
<dbReference type="GO" id="GO:0004180">
    <property type="term" value="F:carboxypeptidase activity"/>
    <property type="evidence" value="ECO:0007669"/>
    <property type="project" value="UniProtKB-KW"/>
</dbReference>
<evidence type="ECO:0000313" key="7">
    <source>
        <dbReference type="EMBL" id="MDK2595566.1"/>
    </source>
</evidence>
<keyword evidence="8" id="KW-1185">Reference proteome</keyword>
<organism evidence="7 8">
    <name type="scientific">Pseudoalteromonas obscura</name>
    <dbReference type="NCBI Taxonomy" id="3048491"/>
    <lineage>
        <taxon>Bacteria</taxon>
        <taxon>Pseudomonadati</taxon>
        <taxon>Pseudomonadota</taxon>
        <taxon>Gammaproteobacteria</taxon>
        <taxon>Alteromonadales</taxon>
        <taxon>Pseudoalteromonadaceae</taxon>
        <taxon>Pseudoalteromonas</taxon>
    </lineage>
</organism>
<proteinExistence type="inferred from homology"/>
<dbReference type="CDD" id="cd00146">
    <property type="entry name" value="PKD"/>
    <property type="match status" value="1"/>
</dbReference>
<dbReference type="InterPro" id="IPR000834">
    <property type="entry name" value="Peptidase_M14"/>
</dbReference>
<comment type="cofactor">
    <cofactor evidence="1">
        <name>Zn(2+)</name>
        <dbReference type="ChEBI" id="CHEBI:29105"/>
    </cofactor>
</comment>
<dbReference type="SUPFAM" id="SSF49299">
    <property type="entry name" value="PKD domain"/>
    <property type="match status" value="2"/>
</dbReference>
<dbReference type="SMART" id="SM00631">
    <property type="entry name" value="Zn_pept"/>
    <property type="match status" value="1"/>
</dbReference>
<dbReference type="InterPro" id="IPR013783">
    <property type="entry name" value="Ig-like_fold"/>
</dbReference>
<evidence type="ECO:0000259" key="5">
    <source>
        <dbReference type="PROSITE" id="PS50093"/>
    </source>
</evidence>
<gene>
    <name evidence="7" type="ORF">QNM18_10960</name>
</gene>
<feature type="chain" id="PRO_5047413270" evidence="4">
    <location>
        <begin position="24"/>
        <end position="744"/>
    </location>
</feature>
<evidence type="ECO:0000259" key="6">
    <source>
        <dbReference type="PROSITE" id="PS52035"/>
    </source>
</evidence>
<reference evidence="7 8" key="1">
    <citation type="submission" date="2023-05" db="EMBL/GenBank/DDBJ databases">
        <title>Pseudoalteromonas ardens sp. nov., Pseudoalteromonas obscura sp. nov., and Pseudoalteromonas umbrosa sp. nov., isolated from the coral Montipora capitata.</title>
        <authorList>
            <person name="Thomas E.M."/>
            <person name="Smith E.M."/>
            <person name="Papke E."/>
            <person name="Shlafstein M.D."/>
            <person name="Oline D.K."/>
            <person name="Videau P."/>
            <person name="Saw J.H."/>
            <person name="Strangman W.K."/>
            <person name="Ushijima B."/>
        </authorList>
    </citation>
    <scope>NUCLEOTIDE SEQUENCE [LARGE SCALE GENOMIC DNA]</scope>
    <source>
        <strain evidence="7 8">P94</strain>
    </source>
</reference>
<keyword evidence="7" id="KW-0378">Hydrolase</keyword>
<dbReference type="EMBL" id="JASJUT010000003">
    <property type="protein sequence ID" value="MDK2595566.1"/>
    <property type="molecule type" value="Genomic_DNA"/>
</dbReference>
<name>A0ABT7EKL2_9GAMM</name>
<evidence type="ECO:0000256" key="2">
    <source>
        <dbReference type="ARBA" id="ARBA00005988"/>
    </source>
</evidence>
<feature type="active site" description="Proton donor/acceptor" evidence="3">
    <location>
        <position position="410"/>
    </location>
</feature>
<dbReference type="InterPro" id="IPR035986">
    <property type="entry name" value="PKD_dom_sf"/>
</dbReference>
<dbReference type="InterPro" id="IPR022409">
    <property type="entry name" value="PKD/Chitinase_dom"/>
</dbReference>
<feature type="signal peptide" evidence="4">
    <location>
        <begin position="1"/>
        <end position="23"/>
    </location>
</feature>
<dbReference type="PANTHER" id="PTHR11705:SF119">
    <property type="entry name" value="OS02G0119300 PROTEIN"/>
    <property type="match status" value="1"/>
</dbReference>
<evidence type="ECO:0000256" key="1">
    <source>
        <dbReference type="ARBA" id="ARBA00001947"/>
    </source>
</evidence>
<dbReference type="RefSeq" id="WP_284137223.1">
    <property type="nucleotide sequence ID" value="NZ_JASJUT010000003.1"/>
</dbReference>
<dbReference type="PROSITE" id="PS50093">
    <property type="entry name" value="PKD"/>
    <property type="match status" value="1"/>
</dbReference>
<keyword evidence="4" id="KW-0732">Signal</keyword>
<dbReference type="SMART" id="SM00089">
    <property type="entry name" value="PKD"/>
    <property type="match status" value="2"/>
</dbReference>
<comment type="caution">
    <text evidence="7">The sequence shown here is derived from an EMBL/GenBank/DDBJ whole genome shotgun (WGS) entry which is preliminary data.</text>
</comment>
<dbReference type="PANTHER" id="PTHR11705">
    <property type="entry name" value="PROTEASE FAMILY M14 CARBOXYPEPTIDASE A,B"/>
    <property type="match status" value="1"/>
</dbReference>
<evidence type="ECO:0000256" key="3">
    <source>
        <dbReference type="PROSITE-ProRule" id="PRU01379"/>
    </source>
</evidence>
<keyword evidence="7" id="KW-0645">Protease</keyword>
<comment type="similarity">
    <text evidence="2 3">Belongs to the peptidase M14 family.</text>
</comment>
<feature type="domain" description="Peptidase M14" evidence="6">
    <location>
        <begin position="130"/>
        <end position="440"/>
    </location>
</feature>
<dbReference type="Pfam" id="PF00246">
    <property type="entry name" value="Peptidase_M14"/>
    <property type="match status" value="1"/>
</dbReference>
<dbReference type="Pfam" id="PF18911">
    <property type="entry name" value="PKD_4"/>
    <property type="match status" value="2"/>
</dbReference>